<feature type="region of interest" description="Disordered" evidence="1">
    <location>
        <begin position="27"/>
        <end position="88"/>
    </location>
</feature>
<proteinExistence type="predicted"/>
<dbReference type="Proteomes" id="UP000518681">
    <property type="component" value="Unassembled WGS sequence"/>
</dbReference>
<feature type="signal peptide" evidence="2">
    <location>
        <begin position="1"/>
        <end position="25"/>
    </location>
</feature>
<dbReference type="EMBL" id="CP010024">
    <property type="protein sequence ID" value="AJZ56493.1"/>
    <property type="molecule type" value="Genomic_DNA"/>
</dbReference>
<gene>
    <name evidence="4" type="ORF">GGD69_005891</name>
    <name evidence="3" type="ORF">OI25_8225</name>
</gene>
<name>A0AAW3V5S9_9BURK</name>
<evidence type="ECO:0000256" key="1">
    <source>
        <dbReference type="SAM" id="MobiDB-lite"/>
    </source>
</evidence>
<sequence>MQRRTLLNQSLVATLLLSAAAAAFAGGGGGSNGSGRNQYPRPAAASSAQPVAQLAASSGAKDTGSGPSAAVNGWTPATDGSAGTGKTRAQVRAELLQAEKAGLIPTLNAEYPPSADTIARNQAQFQQRGQAWGADDLTGVAAR</sequence>
<geneLocation type="plasmid" evidence="3 5">
    <name>pBIL</name>
</geneLocation>
<dbReference type="Proteomes" id="UP000032614">
    <property type="component" value="Plasmid pBIL"/>
</dbReference>
<dbReference type="RefSeq" id="WP_052660739.1">
    <property type="nucleotide sequence ID" value="NZ_CADFGE010000013.1"/>
</dbReference>
<keyword evidence="2" id="KW-0732">Signal</keyword>
<reference evidence="4 6" key="2">
    <citation type="submission" date="2020-08" db="EMBL/GenBank/DDBJ databases">
        <title>Genomic Encyclopedia of Type Strains, Phase IV (KMG-V): Genome sequencing to study the core and pangenomes of soil and plant-associated prokaryotes.</title>
        <authorList>
            <person name="Whitman W."/>
        </authorList>
    </citation>
    <scope>NUCLEOTIDE SEQUENCE [LARGE SCALE GENOMIC DNA]</scope>
    <source>
        <strain evidence="4 6">SEMIA 4013</strain>
    </source>
</reference>
<evidence type="ECO:0000313" key="5">
    <source>
        <dbReference type="Proteomes" id="UP000032614"/>
    </source>
</evidence>
<accession>A0AAW3V5S9</accession>
<dbReference type="GeneID" id="66521042"/>
<feature type="chain" id="PRO_5043295600" description="DUF4148 domain-containing protein" evidence="2">
    <location>
        <begin position="26"/>
        <end position="143"/>
    </location>
</feature>
<evidence type="ECO:0008006" key="7">
    <source>
        <dbReference type="Google" id="ProtNLM"/>
    </source>
</evidence>
<evidence type="ECO:0000256" key="2">
    <source>
        <dbReference type="SAM" id="SignalP"/>
    </source>
</evidence>
<dbReference type="KEGG" id="bfn:OI25_8225"/>
<organism evidence="4 6">
    <name type="scientific">Paraburkholderia fungorum</name>
    <dbReference type="NCBI Taxonomy" id="134537"/>
    <lineage>
        <taxon>Bacteria</taxon>
        <taxon>Pseudomonadati</taxon>
        <taxon>Pseudomonadota</taxon>
        <taxon>Betaproteobacteria</taxon>
        <taxon>Burkholderiales</taxon>
        <taxon>Burkholderiaceae</taxon>
        <taxon>Paraburkholderia</taxon>
    </lineage>
</organism>
<evidence type="ECO:0000313" key="4">
    <source>
        <dbReference type="EMBL" id="MBB6204997.1"/>
    </source>
</evidence>
<keyword evidence="3" id="KW-0614">Plasmid</keyword>
<protein>
    <recommendedName>
        <fullName evidence="7">DUF4148 domain-containing protein</fullName>
    </recommendedName>
</protein>
<evidence type="ECO:0000313" key="6">
    <source>
        <dbReference type="Proteomes" id="UP000518681"/>
    </source>
</evidence>
<dbReference type="AlphaFoldDB" id="A0AAW3V5S9"/>
<dbReference type="EMBL" id="JACIIK010000011">
    <property type="protein sequence ID" value="MBB6204997.1"/>
    <property type="molecule type" value="Genomic_DNA"/>
</dbReference>
<reference evidence="3 5" key="1">
    <citation type="journal article" date="2015" name="Genome Announc.">
        <title>Complete genome sequences for 59 burkholderia isolates, both pathogenic and near neighbor.</title>
        <authorList>
            <person name="Johnson S.L."/>
            <person name="Bishop-Lilly K.A."/>
            <person name="Ladner J.T."/>
            <person name="Daligault H.E."/>
            <person name="Davenport K.W."/>
            <person name="Jaissle J."/>
            <person name="Frey K.G."/>
            <person name="Koroleva G.I."/>
            <person name="Bruce D.C."/>
            <person name="Coyne S.R."/>
            <person name="Broomall S.M."/>
            <person name="Li P.E."/>
            <person name="Teshima H."/>
            <person name="Gibbons H.S."/>
            <person name="Palacios G.F."/>
            <person name="Rosenzweig C.N."/>
            <person name="Redden C.L."/>
            <person name="Xu Y."/>
            <person name="Minogue T.D."/>
            <person name="Chain P.S."/>
        </authorList>
    </citation>
    <scope>NUCLEOTIDE SEQUENCE [LARGE SCALE GENOMIC DNA]</scope>
    <source>
        <strain evidence="3 5">ATCC BAA-463</strain>
        <plasmid evidence="3 5">pBIL</plasmid>
    </source>
</reference>
<feature type="compositionally biased region" description="Low complexity" evidence="1">
    <location>
        <begin position="42"/>
        <end position="58"/>
    </location>
</feature>
<evidence type="ECO:0000313" key="3">
    <source>
        <dbReference type="EMBL" id="AJZ56493.1"/>
    </source>
</evidence>